<protein>
    <recommendedName>
        <fullName evidence="3">DUF2855 family protein</fullName>
    </recommendedName>
</protein>
<evidence type="ECO:0000313" key="2">
    <source>
        <dbReference type="Proteomes" id="UP000541558"/>
    </source>
</evidence>
<reference evidence="1 2" key="1">
    <citation type="journal article" date="2020" name="ISME J.">
        <title>Uncovering the hidden diversity of litter-decomposition mechanisms in mushroom-forming fungi.</title>
        <authorList>
            <person name="Floudas D."/>
            <person name="Bentzer J."/>
            <person name="Ahren D."/>
            <person name="Johansson T."/>
            <person name="Persson P."/>
            <person name="Tunlid A."/>
        </authorList>
    </citation>
    <scope>NUCLEOTIDE SEQUENCE [LARGE SCALE GENOMIC DNA]</scope>
    <source>
        <strain evidence="1 2">CBS 175.51</strain>
    </source>
</reference>
<dbReference type="InterPro" id="IPR021276">
    <property type="entry name" value="DUF2855"/>
</dbReference>
<sequence>MTVCDRLKIAYYKGGGGMSPRLLQKYIMSTSRRPLALHNSASSNKPRTSPMAEINTVVDNFTLCSPRPSAHLDTQAPNAAEVDPLSLTVAHTTLDITDIPENHVLIKVDKFGFSTNNITYQALGEHPHFRSYFDFHAAPTPDLAKTHGIIPVWGFGTIASSTHSSVQAGERVYGYFAPTRYLVLPVSALDENGCAFSVHRPHFPRDRQPYHQVIRCAADPGMYAPTPEGEDFTMIYRPLFLTAFWCEDWITGSYGCNKGKNLTVLVASASAKTAVCFIYLIQRRIKTGELPHVSVVGLTSKKNLAFTNSLGLYNDVYTYDSFELGGKMQNEKDRRWIYVDVAGNDSINTRLRTHFSSPGVGQVIKHIALGVTNLVPSTSAQSWSHIASAPDAPEVDGRSPWPAAELFFLPEWLQVRQRQMSMSGVMERQNVSWEEWMADCSRWVQLERVYGPGNVRDDYARIAKEGPGPTVGLVWSMWDGPSP</sequence>
<accession>A0A8H5FGA5</accession>
<dbReference type="AlphaFoldDB" id="A0A8H5FGA5"/>
<gene>
    <name evidence="1" type="ORF">D9611_009590</name>
</gene>
<organism evidence="1 2">
    <name type="scientific">Ephemerocybe angulata</name>
    <dbReference type="NCBI Taxonomy" id="980116"/>
    <lineage>
        <taxon>Eukaryota</taxon>
        <taxon>Fungi</taxon>
        <taxon>Dikarya</taxon>
        <taxon>Basidiomycota</taxon>
        <taxon>Agaricomycotina</taxon>
        <taxon>Agaricomycetes</taxon>
        <taxon>Agaricomycetidae</taxon>
        <taxon>Agaricales</taxon>
        <taxon>Agaricineae</taxon>
        <taxon>Psathyrellaceae</taxon>
        <taxon>Ephemerocybe</taxon>
    </lineage>
</organism>
<name>A0A8H5FGA5_9AGAR</name>
<evidence type="ECO:0000313" key="1">
    <source>
        <dbReference type="EMBL" id="KAF5335699.1"/>
    </source>
</evidence>
<keyword evidence="2" id="KW-1185">Reference proteome</keyword>
<proteinExistence type="predicted"/>
<dbReference type="Pfam" id="PF11017">
    <property type="entry name" value="DUF2855"/>
    <property type="match status" value="1"/>
</dbReference>
<dbReference type="Proteomes" id="UP000541558">
    <property type="component" value="Unassembled WGS sequence"/>
</dbReference>
<dbReference type="OrthoDB" id="192702at2759"/>
<comment type="caution">
    <text evidence="1">The sequence shown here is derived from an EMBL/GenBank/DDBJ whole genome shotgun (WGS) entry which is preliminary data.</text>
</comment>
<dbReference type="EMBL" id="JAACJK010000060">
    <property type="protein sequence ID" value="KAF5335699.1"/>
    <property type="molecule type" value="Genomic_DNA"/>
</dbReference>
<evidence type="ECO:0008006" key="3">
    <source>
        <dbReference type="Google" id="ProtNLM"/>
    </source>
</evidence>